<feature type="region of interest" description="Disordered" evidence="1">
    <location>
        <begin position="32"/>
        <end position="53"/>
    </location>
</feature>
<dbReference type="Proteomes" id="UP000011761">
    <property type="component" value="Unassembled WGS sequence"/>
</dbReference>
<evidence type="ECO:0000313" key="3">
    <source>
        <dbReference type="Proteomes" id="UP000011761"/>
    </source>
</evidence>
<gene>
    <name evidence="2" type="ORF">BAUCODRAFT_30022</name>
</gene>
<name>M2MS30_BAUPA</name>
<dbReference type="OrthoDB" id="4772806at2759"/>
<reference evidence="2 3" key="1">
    <citation type="journal article" date="2012" name="PLoS Pathog.">
        <title>Diverse lifestyles and strategies of plant pathogenesis encoded in the genomes of eighteen Dothideomycetes fungi.</title>
        <authorList>
            <person name="Ohm R.A."/>
            <person name="Feau N."/>
            <person name="Henrissat B."/>
            <person name="Schoch C.L."/>
            <person name="Horwitz B.A."/>
            <person name="Barry K.W."/>
            <person name="Condon B.J."/>
            <person name="Copeland A.C."/>
            <person name="Dhillon B."/>
            <person name="Glaser F."/>
            <person name="Hesse C.N."/>
            <person name="Kosti I."/>
            <person name="LaButti K."/>
            <person name="Lindquist E.A."/>
            <person name="Lucas S."/>
            <person name="Salamov A.A."/>
            <person name="Bradshaw R.E."/>
            <person name="Ciuffetti L."/>
            <person name="Hamelin R.C."/>
            <person name="Kema G.H.J."/>
            <person name="Lawrence C."/>
            <person name="Scott J.A."/>
            <person name="Spatafora J.W."/>
            <person name="Turgeon B.G."/>
            <person name="de Wit P.J.G.M."/>
            <person name="Zhong S."/>
            <person name="Goodwin S.B."/>
            <person name="Grigoriev I.V."/>
        </authorList>
    </citation>
    <scope>NUCLEOTIDE SEQUENCE [LARGE SCALE GENOMIC DNA]</scope>
    <source>
        <strain evidence="2 3">UAMH 10762</strain>
    </source>
</reference>
<evidence type="ECO:0000313" key="2">
    <source>
        <dbReference type="EMBL" id="EMC99651.1"/>
    </source>
</evidence>
<dbReference type="KEGG" id="bcom:BAUCODRAFT_30022"/>
<protein>
    <submittedName>
        <fullName evidence="2">Uncharacterized protein</fullName>
    </submittedName>
</protein>
<sequence length="53" mass="5696">MEPNVAAERRRSYGIGGAGNMRFATDVAKLEVTPSNSSSESVSYHLPSGAFRH</sequence>
<dbReference type="RefSeq" id="XP_007672925.1">
    <property type="nucleotide sequence ID" value="XM_007674735.1"/>
</dbReference>
<evidence type="ECO:0000256" key="1">
    <source>
        <dbReference type="SAM" id="MobiDB-lite"/>
    </source>
</evidence>
<dbReference type="AlphaFoldDB" id="M2MS30"/>
<dbReference type="EMBL" id="KB445551">
    <property type="protein sequence ID" value="EMC99651.1"/>
    <property type="molecule type" value="Genomic_DNA"/>
</dbReference>
<dbReference type="HOGENOM" id="CLU_3068282_0_0_1"/>
<organism evidence="2 3">
    <name type="scientific">Baudoinia panamericana (strain UAMH 10762)</name>
    <name type="common">Angels' share fungus</name>
    <name type="synonym">Baudoinia compniacensis (strain UAMH 10762)</name>
    <dbReference type="NCBI Taxonomy" id="717646"/>
    <lineage>
        <taxon>Eukaryota</taxon>
        <taxon>Fungi</taxon>
        <taxon>Dikarya</taxon>
        <taxon>Ascomycota</taxon>
        <taxon>Pezizomycotina</taxon>
        <taxon>Dothideomycetes</taxon>
        <taxon>Dothideomycetidae</taxon>
        <taxon>Mycosphaerellales</taxon>
        <taxon>Teratosphaeriaceae</taxon>
        <taxon>Baudoinia</taxon>
    </lineage>
</organism>
<dbReference type="GeneID" id="19111090"/>
<accession>M2MS30</accession>
<proteinExistence type="predicted"/>
<keyword evidence="3" id="KW-1185">Reference proteome</keyword>